<feature type="active site" description="Tele-phosphohistidine intermediate" evidence="18">
    <location>
        <position position="190"/>
    </location>
</feature>
<evidence type="ECO:0000256" key="2">
    <source>
        <dbReference type="ARBA" id="ARBA00001946"/>
    </source>
</evidence>
<dbReference type="InterPro" id="IPR023151">
    <property type="entry name" value="PEP_util_CS"/>
</dbReference>
<evidence type="ECO:0000256" key="5">
    <source>
        <dbReference type="ARBA" id="ARBA00007837"/>
    </source>
</evidence>
<dbReference type="InterPro" id="IPR040442">
    <property type="entry name" value="Pyrv_kinase-like_dom_sf"/>
</dbReference>
<dbReference type="InterPro" id="IPR008731">
    <property type="entry name" value="PTS_EIN"/>
</dbReference>
<evidence type="ECO:0000256" key="11">
    <source>
        <dbReference type="ARBA" id="ARBA00022679"/>
    </source>
</evidence>
<dbReference type="SUPFAM" id="SSF51621">
    <property type="entry name" value="Phosphoenolpyruvate/pyruvate domain"/>
    <property type="match status" value="1"/>
</dbReference>
<dbReference type="Pfam" id="PF02896">
    <property type="entry name" value="PEP-utilizers_C"/>
    <property type="match status" value="1"/>
</dbReference>
<keyword evidence="10 17" id="KW-0762">Sugar transport</keyword>
<keyword evidence="8 17" id="KW-0813">Transport</keyword>
<feature type="binding site" evidence="20">
    <location>
        <position position="455"/>
    </location>
    <ligand>
        <name>Mg(2+)</name>
        <dbReference type="ChEBI" id="CHEBI:18420"/>
    </ligand>
</feature>
<evidence type="ECO:0000259" key="22">
    <source>
        <dbReference type="Pfam" id="PF02896"/>
    </source>
</evidence>
<feature type="active site" description="Proton donor" evidence="18">
    <location>
        <position position="502"/>
    </location>
</feature>
<keyword evidence="13 17" id="KW-0479">Metal-binding</keyword>
<dbReference type="InterPro" id="IPR018274">
    <property type="entry name" value="PEP_util_AS"/>
</dbReference>
<comment type="caution">
    <text evidence="24">The sequence shown here is derived from an EMBL/GenBank/DDBJ whole genome shotgun (WGS) entry which is preliminary data.</text>
</comment>
<dbReference type="PIRSF" id="PIRSF000732">
    <property type="entry name" value="PTS_enzyme_I"/>
    <property type="match status" value="1"/>
</dbReference>
<evidence type="ECO:0000256" key="13">
    <source>
        <dbReference type="ARBA" id="ARBA00022723"/>
    </source>
</evidence>
<dbReference type="InterPro" id="IPR006318">
    <property type="entry name" value="PTS_EI-like"/>
</dbReference>
<dbReference type="GO" id="GO:0046872">
    <property type="term" value="F:metal ion binding"/>
    <property type="evidence" value="ECO:0007669"/>
    <property type="project" value="UniProtKB-KW"/>
</dbReference>
<keyword evidence="12 17" id="KW-0598">Phosphotransferase system</keyword>
<dbReference type="NCBIfam" id="TIGR01417">
    <property type="entry name" value="PTS_I_fam"/>
    <property type="match status" value="1"/>
</dbReference>
<dbReference type="InterPro" id="IPR000121">
    <property type="entry name" value="PEP_util_C"/>
</dbReference>
<evidence type="ECO:0000313" key="24">
    <source>
        <dbReference type="EMBL" id="KRK86810.1"/>
    </source>
</evidence>
<name>A0A0R1L3A2_9LACO</name>
<dbReference type="Pfam" id="PF05524">
    <property type="entry name" value="PEP-utilisers_N"/>
    <property type="match status" value="1"/>
</dbReference>
<feature type="domain" description="Phosphotransferase system enzyme I N-terminal" evidence="23">
    <location>
        <begin position="5"/>
        <end position="127"/>
    </location>
</feature>
<dbReference type="RefSeq" id="WP_057826447.1">
    <property type="nucleotide sequence ID" value="NZ_AZEA01000035.1"/>
</dbReference>
<dbReference type="OrthoDB" id="9765468at2"/>
<comment type="function">
    <text evidence="3 17">General (non sugar-specific) component of the phosphoenolpyruvate-dependent sugar phosphotransferase system (sugar PTS). This major carbohydrate active-transport system catalyzes the phosphorylation of incoming sugar substrates concomitantly with their translocation across the cell membrane. Enzyme I transfers the phosphoryl group from phosphoenolpyruvate (PEP) to the phosphoryl carrier protein (HPr).</text>
</comment>
<feature type="binding site" evidence="19">
    <location>
        <position position="333"/>
    </location>
    <ligand>
        <name>phosphoenolpyruvate</name>
        <dbReference type="ChEBI" id="CHEBI:58702"/>
    </ligand>
</feature>
<organism evidence="24 25">
    <name type="scientific">Lentilactobacillus sunkii DSM 19904</name>
    <dbReference type="NCBI Taxonomy" id="1423808"/>
    <lineage>
        <taxon>Bacteria</taxon>
        <taxon>Bacillati</taxon>
        <taxon>Bacillota</taxon>
        <taxon>Bacilli</taxon>
        <taxon>Lactobacillales</taxon>
        <taxon>Lactobacillaceae</taxon>
        <taxon>Lentilactobacillus</taxon>
    </lineage>
</organism>
<comment type="subcellular location">
    <subcellularLocation>
        <location evidence="4 17">Cytoplasm</location>
    </subcellularLocation>
</comment>
<dbReference type="Pfam" id="PF00391">
    <property type="entry name" value="PEP-utilizers"/>
    <property type="match status" value="1"/>
</dbReference>
<dbReference type="GO" id="GO:0005737">
    <property type="term" value="C:cytoplasm"/>
    <property type="evidence" value="ECO:0007669"/>
    <property type="project" value="UniProtKB-SubCell"/>
</dbReference>
<dbReference type="PRINTS" id="PR01736">
    <property type="entry name" value="PHPHTRNFRASE"/>
</dbReference>
<evidence type="ECO:0000256" key="12">
    <source>
        <dbReference type="ARBA" id="ARBA00022683"/>
    </source>
</evidence>
<gene>
    <name evidence="24" type="ORF">FD17_GL001853</name>
</gene>
<evidence type="ECO:0000256" key="14">
    <source>
        <dbReference type="ARBA" id="ARBA00022777"/>
    </source>
</evidence>
<feature type="binding site" evidence="19">
    <location>
        <begin position="454"/>
        <end position="455"/>
    </location>
    <ligand>
        <name>phosphoenolpyruvate</name>
        <dbReference type="ChEBI" id="CHEBI:58702"/>
    </ligand>
</feature>
<keyword evidence="9 17" id="KW-0963">Cytoplasm</keyword>
<reference evidence="24 25" key="1">
    <citation type="journal article" date="2015" name="Genome Announc.">
        <title>Expanding the biotechnology potential of lactobacilli through comparative genomics of 213 strains and associated genera.</title>
        <authorList>
            <person name="Sun Z."/>
            <person name="Harris H.M."/>
            <person name="McCann A."/>
            <person name="Guo C."/>
            <person name="Argimon S."/>
            <person name="Zhang W."/>
            <person name="Yang X."/>
            <person name="Jeffery I.B."/>
            <person name="Cooney J.C."/>
            <person name="Kagawa T.F."/>
            <person name="Liu W."/>
            <person name="Song Y."/>
            <person name="Salvetti E."/>
            <person name="Wrobel A."/>
            <person name="Rasinkangas P."/>
            <person name="Parkhill J."/>
            <person name="Rea M.C."/>
            <person name="O'Sullivan O."/>
            <person name="Ritari J."/>
            <person name="Douillard F.P."/>
            <person name="Paul Ross R."/>
            <person name="Yang R."/>
            <person name="Briner A.E."/>
            <person name="Felis G.E."/>
            <person name="de Vos W.M."/>
            <person name="Barrangou R."/>
            <person name="Klaenhammer T.R."/>
            <person name="Caufield P.W."/>
            <person name="Cui Y."/>
            <person name="Zhang H."/>
            <person name="O'Toole P.W."/>
        </authorList>
    </citation>
    <scope>NUCLEOTIDE SEQUENCE [LARGE SCALE GENOMIC DNA]</scope>
    <source>
        <strain evidence="24 25">DSM 19904</strain>
    </source>
</reference>
<evidence type="ECO:0000256" key="4">
    <source>
        <dbReference type="ARBA" id="ARBA00004496"/>
    </source>
</evidence>
<dbReference type="PROSITE" id="PS00370">
    <property type="entry name" value="PEP_ENZYMES_PHOS_SITE"/>
    <property type="match status" value="1"/>
</dbReference>
<evidence type="ECO:0000256" key="20">
    <source>
        <dbReference type="PIRSR" id="PIRSR000732-3"/>
    </source>
</evidence>
<dbReference type="Gene3D" id="3.50.30.10">
    <property type="entry name" value="Phosphohistidine domain"/>
    <property type="match status" value="1"/>
</dbReference>
<proteinExistence type="inferred from homology"/>
<dbReference type="InterPro" id="IPR008279">
    <property type="entry name" value="PEP-util_enz_mobile_dom"/>
</dbReference>
<comment type="cofactor">
    <cofactor evidence="2 17 20">
        <name>Mg(2+)</name>
        <dbReference type="ChEBI" id="CHEBI:18420"/>
    </cofactor>
</comment>
<dbReference type="InterPro" id="IPR050499">
    <property type="entry name" value="PEP-utilizing_PTS_enzyme"/>
</dbReference>
<evidence type="ECO:0000256" key="3">
    <source>
        <dbReference type="ARBA" id="ARBA00002728"/>
    </source>
</evidence>
<evidence type="ECO:0000256" key="17">
    <source>
        <dbReference type="PIRNR" id="PIRNR000732"/>
    </source>
</evidence>
<keyword evidence="14 17" id="KW-0418">Kinase</keyword>
<evidence type="ECO:0000256" key="9">
    <source>
        <dbReference type="ARBA" id="ARBA00022490"/>
    </source>
</evidence>
<keyword evidence="15 17" id="KW-0460">Magnesium</keyword>
<feature type="binding site" evidence="19">
    <location>
        <position position="297"/>
    </location>
    <ligand>
        <name>phosphoenolpyruvate</name>
        <dbReference type="ChEBI" id="CHEBI:58702"/>
    </ligand>
</feature>
<dbReference type="SUPFAM" id="SSF52009">
    <property type="entry name" value="Phosphohistidine domain"/>
    <property type="match status" value="1"/>
</dbReference>
<evidence type="ECO:0000256" key="16">
    <source>
        <dbReference type="ARBA" id="ARBA00033235"/>
    </source>
</evidence>
<comment type="similarity">
    <text evidence="5 17">Belongs to the PEP-utilizing enzyme family.</text>
</comment>
<dbReference type="Gene3D" id="1.10.274.10">
    <property type="entry name" value="PtsI, HPr-binding domain"/>
    <property type="match status" value="1"/>
</dbReference>
<evidence type="ECO:0000256" key="19">
    <source>
        <dbReference type="PIRSR" id="PIRSR000732-2"/>
    </source>
</evidence>
<keyword evidence="25" id="KW-1185">Reference proteome</keyword>
<dbReference type="EMBL" id="AZEA01000035">
    <property type="protein sequence ID" value="KRK86810.1"/>
    <property type="molecule type" value="Genomic_DNA"/>
</dbReference>
<dbReference type="InterPro" id="IPR036637">
    <property type="entry name" value="Phosphohistidine_dom_sf"/>
</dbReference>
<dbReference type="PANTHER" id="PTHR46244">
    <property type="entry name" value="PHOSPHOENOLPYRUVATE-PROTEIN PHOSPHOTRANSFERASE"/>
    <property type="match status" value="1"/>
</dbReference>
<dbReference type="Proteomes" id="UP000051581">
    <property type="component" value="Unassembled WGS sequence"/>
</dbReference>
<feature type="domain" description="PEP-utilising enzyme C-terminal" evidence="22">
    <location>
        <begin position="255"/>
        <end position="541"/>
    </location>
</feature>
<dbReference type="Gene3D" id="3.20.20.60">
    <property type="entry name" value="Phosphoenolpyruvate-binding domains"/>
    <property type="match status" value="1"/>
</dbReference>
<feature type="domain" description="PEP-utilising enzyme mobile" evidence="21">
    <location>
        <begin position="155"/>
        <end position="226"/>
    </location>
</feature>
<evidence type="ECO:0000256" key="10">
    <source>
        <dbReference type="ARBA" id="ARBA00022597"/>
    </source>
</evidence>
<dbReference type="PATRIC" id="fig|1423808.3.peg.1877"/>
<comment type="catalytic activity">
    <reaction evidence="1 17">
        <text>L-histidyl-[protein] + phosphoenolpyruvate = N(pros)-phospho-L-histidyl-[protein] + pyruvate</text>
        <dbReference type="Rhea" id="RHEA:23880"/>
        <dbReference type="Rhea" id="RHEA-COMP:9745"/>
        <dbReference type="Rhea" id="RHEA-COMP:9746"/>
        <dbReference type="ChEBI" id="CHEBI:15361"/>
        <dbReference type="ChEBI" id="CHEBI:29979"/>
        <dbReference type="ChEBI" id="CHEBI:58702"/>
        <dbReference type="ChEBI" id="CHEBI:64837"/>
        <dbReference type="EC" id="2.7.3.9"/>
    </reaction>
</comment>
<feature type="binding site" evidence="19">
    <location>
        <position position="465"/>
    </location>
    <ligand>
        <name>phosphoenolpyruvate</name>
        <dbReference type="ChEBI" id="CHEBI:58702"/>
    </ligand>
</feature>
<dbReference type="AlphaFoldDB" id="A0A0R1L3A2"/>
<evidence type="ECO:0000259" key="23">
    <source>
        <dbReference type="Pfam" id="PF05524"/>
    </source>
</evidence>
<evidence type="ECO:0000256" key="6">
    <source>
        <dbReference type="ARBA" id="ARBA00012232"/>
    </source>
</evidence>
<accession>A0A0R1L3A2</accession>
<keyword evidence="24" id="KW-0670">Pyruvate</keyword>
<evidence type="ECO:0000313" key="25">
    <source>
        <dbReference type="Proteomes" id="UP000051581"/>
    </source>
</evidence>
<evidence type="ECO:0000256" key="7">
    <source>
        <dbReference type="ARBA" id="ARBA00016544"/>
    </source>
</evidence>
<dbReference type="PANTHER" id="PTHR46244:SF3">
    <property type="entry name" value="PHOSPHOENOLPYRUVATE-PROTEIN PHOSPHOTRANSFERASE"/>
    <property type="match status" value="1"/>
</dbReference>
<dbReference type="InterPro" id="IPR015813">
    <property type="entry name" value="Pyrv/PenolPyrv_kinase-like_dom"/>
</dbReference>
<dbReference type="InterPro" id="IPR024692">
    <property type="entry name" value="PTS_EI"/>
</dbReference>
<dbReference type="InterPro" id="IPR036618">
    <property type="entry name" value="PtsI_HPr-bd_sf"/>
</dbReference>
<dbReference type="GO" id="GO:0009401">
    <property type="term" value="P:phosphoenolpyruvate-dependent sugar phosphotransferase system"/>
    <property type="evidence" value="ECO:0007669"/>
    <property type="project" value="UniProtKB-KW"/>
</dbReference>
<dbReference type="EC" id="2.7.3.9" evidence="6 17"/>
<dbReference type="PROSITE" id="PS00742">
    <property type="entry name" value="PEP_ENZYMES_2"/>
    <property type="match status" value="1"/>
</dbReference>
<sequence>MKEFKGIAASDGIAIASAFRLTEPDLSFKKRSITNASDEIKRLYAAIDVSKDELLTIQQRTLEDLGSNEAEVFKAHVAILSDPEMLKRVKSTIEKEKVNAEYALNKVTDGYIKIFNSMTDNEYIRQRSTDIRDVTKRVLSHLLGVPLVDPALIHHQVIIIAHDLTPSNTAQFVPTYVKGIVSDMGGRTSHSAIMSRSLEIPAVVGFKGDLSEIKNGDIVIADGSTGNVIVNPTDAQKDEYTQKQADYRQRKSKLAGFKYETTSSSDGKHPIIAANIGTLEDLGGAIENGAEGIGLFRTEFLYMDSNHLPTEDEQFKVYKTVLEKMHGKPVIIRTADIGGDKDLPYLDVPEEANPFLGYRAIRMSLDKPDIFRTQLRALLRASAFGNLSVMFPMITTINELKKAKNVMNQERIKLIREKVPVKPIKIGIMVEVPAAAILADQFANEVDFMSIGTNDLIQYIMAADRGNRMVSYLYQPYNPAVLRLIKHIIDACHDNNLPAYMCGEMAGDQTAIPILVGMGLNEFSMSASSILKSRALIKRLDSREMVTLANKAVTMASTSEEVTAFIRQATNHIQ</sequence>
<evidence type="ECO:0000256" key="18">
    <source>
        <dbReference type="PIRSR" id="PIRSR000732-1"/>
    </source>
</evidence>
<evidence type="ECO:0000256" key="8">
    <source>
        <dbReference type="ARBA" id="ARBA00022448"/>
    </source>
</evidence>
<dbReference type="GO" id="GO:0008965">
    <property type="term" value="F:phosphoenolpyruvate-protein phosphotransferase activity"/>
    <property type="evidence" value="ECO:0007669"/>
    <property type="project" value="UniProtKB-EC"/>
</dbReference>
<protein>
    <recommendedName>
        <fullName evidence="7 17">Phosphoenolpyruvate-protein phosphotransferase</fullName>
        <ecNumber evidence="6 17">2.7.3.9</ecNumber>
    </recommendedName>
    <alternativeName>
        <fullName evidence="16 17">Phosphotransferase system, enzyme I</fullName>
    </alternativeName>
</protein>
<keyword evidence="11 17" id="KW-0808">Transferase</keyword>
<dbReference type="SUPFAM" id="SSF47831">
    <property type="entry name" value="Enzyme I of the PEP:sugar phosphotransferase system HPr-binding (sub)domain"/>
    <property type="match status" value="1"/>
</dbReference>
<evidence type="ECO:0000256" key="1">
    <source>
        <dbReference type="ARBA" id="ARBA00000683"/>
    </source>
</evidence>
<evidence type="ECO:0000259" key="21">
    <source>
        <dbReference type="Pfam" id="PF00391"/>
    </source>
</evidence>
<dbReference type="GO" id="GO:0016301">
    <property type="term" value="F:kinase activity"/>
    <property type="evidence" value="ECO:0007669"/>
    <property type="project" value="UniProtKB-KW"/>
</dbReference>
<feature type="binding site" evidence="20">
    <location>
        <position position="431"/>
    </location>
    <ligand>
        <name>Mg(2+)</name>
        <dbReference type="ChEBI" id="CHEBI:18420"/>
    </ligand>
</feature>
<evidence type="ECO:0000256" key="15">
    <source>
        <dbReference type="ARBA" id="ARBA00022842"/>
    </source>
</evidence>